<protein>
    <recommendedName>
        <fullName evidence="4">F-box domain-containing protein</fullName>
    </recommendedName>
</protein>
<reference evidence="2" key="1">
    <citation type="journal article" date="2023" name="IMA Fungus">
        <title>Comparative genomic study of the Penicillium genus elucidates a diverse pangenome and 15 lateral gene transfer events.</title>
        <authorList>
            <person name="Petersen C."/>
            <person name="Sorensen T."/>
            <person name="Nielsen M.R."/>
            <person name="Sondergaard T.E."/>
            <person name="Sorensen J.L."/>
            <person name="Fitzpatrick D.A."/>
            <person name="Frisvad J.C."/>
            <person name="Nielsen K.L."/>
        </authorList>
    </citation>
    <scope>NUCLEOTIDE SEQUENCE</scope>
    <source>
        <strain evidence="2">IBT 15450</strain>
    </source>
</reference>
<keyword evidence="3" id="KW-1185">Reference proteome</keyword>
<evidence type="ECO:0000313" key="3">
    <source>
        <dbReference type="Proteomes" id="UP001219568"/>
    </source>
</evidence>
<proteinExistence type="predicted"/>
<reference evidence="2" key="2">
    <citation type="submission" date="2023-01" db="EMBL/GenBank/DDBJ databases">
        <authorList>
            <person name="Petersen C."/>
        </authorList>
    </citation>
    <scope>NUCLEOTIDE SEQUENCE</scope>
    <source>
        <strain evidence="2">IBT 15450</strain>
    </source>
</reference>
<dbReference type="Proteomes" id="UP001219568">
    <property type="component" value="Unassembled WGS sequence"/>
</dbReference>
<accession>A0AAD6IG35</accession>
<evidence type="ECO:0008006" key="4">
    <source>
        <dbReference type="Google" id="ProtNLM"/>
    </source>
</evidence>
<dbReference type="EMBL" id="JAQJZL010000004">
    <property type="protein sequence ID" value="KAJ6044792.1"/>
    <property type="molecule type" value="Genomic_DNA"/>
</dbReference>
<name>A0AAD6IG35_PENCN</name>
<gene>
    <name evidence="2" type="ORF">N7460_006147</name>
</gene>
<evidence type="ECO:0000256" key="1">
    <source>
        <dbReference type="SAM" id="MobiDB-lite"/>
    </source>
</evidence>
<organism evidence="2 3">
    <name type="scientific">Penicillium canescens</name>
    <dbReference type="NCBI Taxonomy" id="5083"/>
    <lineage>
        <taxon>Eukaryota</taxon>
        <taxon>Fungi</taxon>
        <taxon>Dikarya</taxon>
        <taxon>Ascomycota</taxon>
        <taxon>Pezizomycotina</taxon>
        <taxon>Eurotiomycetes</taxon>
        <taxon>Eurotiomycetidae</taxon>
        <taxon>Eurotiales</taxon>
        <taxon>Aspergillaceae</taxon>
        <taxon>Penicillium</taxon>
    </lineage>
</organism>
<feature type="region of interest" description="Disordered" evidence="1">
    <location>
        <begin position="84"/>
        <end position="108"/>
    </location>
</feature>
<sequence>MAPPAKALGNIGELPLELVDMILRNVEDKSGRLTHKQLHDLNALRRTNHATNTFVQDWIIREVKKIKKYPSHTAALEALSNAQQKAIEPPGSQPVSTEFAPFWRSPAA</sequence>
<evidence type="ECO:0000313" key="2">
    <source>
        <dbReference type="EMBL" id="KAJ6044792.1"/>
    </source>
</evidence>
<dbReference type="AlphaFoldDB" id="A0AAD6IG35"/>
<comment type="caution">
    <text evidence="2">The sequence shown here is derived from an EMBL/GenBank/DDBJ whole genome shotgun (WGS) entry which is preliminary data.</text>
</comment>